<evidence type="ECO:0000256" key="2">
    <source>
        <dbReference type="SAM" id="Phobius"/>
    </source>
</evidence>
<sequence length="151" mass="17729">MSYLFDFMNTKISYLNDSKFFAGLVMIMLNIGSRYITIKFSKTQENYLKNVLSKQIFIFSVAWMGTRDIYLSLIITLIFVALADYAFNDESRFCMLPSSYKNFDHILDKDGDGNISDEELKKAHEMVARAEDEKRKKDQKKQILRFHSMTK</sequence>
<evidence type="ECO:0000256" key="1">
    <source>
        <dbReference type="SAM" id="MobiDB-lite"/>
    </source>
</evidence>
<evidence type="ECO:0000313" key="4">
    <source>
        <dbReference type="EMBL" id="QHU34336.1"/>
    </source>
</evidence>
<feature type="compositionally biased region" description="Basic residues" evidence="1">
    <location>
        <begin position="137"/>
        <end position="151"/>
    </location>
</feature>
<keyword evidence="2" id="KW-0812">Transmembrane</keyword>
<evidence type="ECO:0000259" key="3">
    <source>
        <dbReference type="PROSITE" id="PS50222"/>
    </source>
</evidence>
<feature type="transmembrane region" description="Helical" evidence="2">
    <location>
        <begin position="20"/>
        <end position="38"/>
    </location>
</feature>
<dbReference type="EMBL" id="MN740569">
    <property type="protein sequence ID" value="QHU34336.1"/>
    <property type="molecule type" value="Genomic_DNA"/>
</dbReference>
<name>A0A6C0LU13_9ZZZZ</name>
<dbReference type="InterPro" id="IPR002048">
    <property type="entry name" value="EF_hand_dom"/>
</dbReference>
<dbReference type="GO" id="GO:0005509">
    <property type="term" value="F:calcium ion binding"/>
    <property type="evidence" value="ECO:0007669"/>
    <property type="project" value="InterPro"/>
</dbReference>
<feature type="region of interest" description="Disordered" evidence="1">
    <location>
        <begin position="128"/>
        <end position="151"/>
    </location>
</feature>
<proteinExistence type="predicted"/>
<organism evidence="4">
    <name type="scientific">viral metagenome</name>
    <dbReference type="NCBI Taxonomy" id="1070528"/>
    <lineage>
        <taxon>unclassified sequences</taxon>
        <taxon>metagenomes</taxon>
        <taxon>organismal metagenomes</taxon>
    </lineage>
</organism>
<protein>
    <recommendedName>
        <fullName evidence="3">EF-hand domain-containing protein</fullName>
    </recommendedName>
</protein>
<keyword evidence="2" id="KW-1133">Transmembrane helix</keyword>
<reference evidence="4" key="1">
    <citation type="journal article" date="2020" name="Nature">
        <title>Giant virus diversity and host interactions through global metagenomics.</title>
        <authorList>
            <person name="Schulz F."/>
            <person name="Roux S."/>
            <person name="Paez-Espino D."/>
            <person name="Jungbluth S."/>
            <person name="Walsh D.A."/>
            <person name="Denef V.J."/>
            <person name="McMahon K.D."/>
            <person name="Konstantinidis K.T."/>
            <person name="Eloe-Fadrosh E.A."/>
            <person name="Kyrpides N.C."/>
            <person name="Woyke T."/>
        </authorList>
    </citation>
    <scope>NUCLEOTIDE SEQUENCE</scope>
    <source>
        <strain evidence="4">GVMAG-S-1016713-123</strain>
    </source>
</reference>
<dbReference type="AlphaFoldDB" id="A0A6C0LU13"/>
<dbReference type="PROSITE" id="PS50222">
    <property type="entry name" value="EF_HAND_2"/>
    <property type="match status" value="1"/>
</dbReference>
<dbReference type="InterPro" id="IPR018247">
    <property type="entry name" value="EF_Hand_1_Ca_BS"/>
</dbReference>
<feature type="transmembrane region" description="Helical" evidence="2">
    <location>
        <begin position="69"/>
        <end position="87"/>
    </location>
</feature>
<feature type="domain" description="EF-hand" evidence="3">
    <location>
        <begin position="107"/>
        <end position="130"/>
    </location>
</feature>
<keyword evidence="2" id="KW-0472">Membrane</keyword>
<dbReference type="PROSITE" id="PS00018">
    <property type="entry name" value="EF_HAND_1"/>
    <property type="match status" value="1"/>
</dbReference>
<accession>A0A6C0LU13</accession>